<dbReference type="EC" id="2.7.11.1" evidence="1"/>
<name>A0A8H2XMH3_9AGAM</name>
<reference evidence="10" key="1">
    <citation type="submission" date="2021-01" db="EMBL/GenBank/DDBJ databases">
        <authorList>
            <person name="Kaushik A."/>
        </authorList>
    </citation>
    <scope>NUCLEOTIDE SEQUENCE</scope>
    <source>
        <strain evidence="10">AG4-RS23</strain>
    </source>
</reference>
<comment type="caution">
    <text evidence="10">The sequence shown here is derived from an EMBL/GenBank/DDBJ whole genome shotgun (WGS) entry which is preliminary data.</text>
</comment>
<gene>
    <name evidence="10" type="ORF">RDB_LOCUS22277</name>
</gene>
<dbReference type="InterPro" id="IPR008271">
    <property type="entry name" value="Ser/Thr_kinase_AS"/>
</dbReference>
<evidence type="ECO:0000256" key="8">
    <source>
        <dbReference type="ARBA" id="ARBA00048679"/>
    </source>
</evidence>
<evidence type="ECO:0000256" key="4">
    <source>
        <dbReference type="ARBA" id="ARBA00022741"/>
    </source>
</evidence>
<dbReference type="PROSITE" id="PS50011">
    <property type="entry name" value="PROTEIN_KINASE_DOM"/>
    <property type="match status" value="2"/>
</dbReference>
<keyword evidence="6" id="KW-0067">ATP-binding</keyword>
<dbReference type="PROSITE" id="PS00108">
    <property type="entry name" value="PROTEIN_KINASE_ST"/>
    <property type="match status" value="1"/>
</dbReference>
<dbReference type="Gene3D" id="1.10.510.10">
    <property type="entry name" value="Transferase(Phosphotransferase) domain 1"/>
    <property type="match status" value="2"/>
</dbReference>
<dbReference type="AlphaFoldDB" id="A0A8H2XMH3"/>
<keyword evidence="4" id="KW-0547">Nucleotide-binding</keyword>
<dbReference type="InterPro" id="IPR000719">
    <property type="entry name" value="Prot_kinase_dom"/>
</dbReference>
<dbReference type="Pfam" id="PF00069">
    <property type="entry name" value="Pkinase"/>
    <property type="match status" value="1"/>
</dbReference>
<dbReference type="InterPro" id="IPR001245">
    <property type="entry name" value="Ser-Thr/Tyr_kinase_cat_dom"/>
</dbReference>
<dbReference type="GO" id="GO:0005737">
    <property type="term" value="C:cytoplasm"/>
    <property type="evidence" value="ECO:0007669"/>
    <property type="project" value="TreeGrafter"/>
</dbReference>
<dbReference type="GO" id="GO:0004674">
    <property type="term" value="F:protein serine/threonine kinase activity"/>
    <property type="evidence" value="ECO:0007669"/>
    <property type="project" value="UniProtKB-KW"/>
</dbReference>
<keyword evidence="5" id="KW-0418">Kinase</keyword>
<sequence length="442" mass="49920">MNKDITSSLNLDSWRPGRGKDKSKDKFKKNLFISHRHELQNGVKVAITQLEPVWSVDERRRRMQVLREIWLNCSHRNVVELLGWATWLEDTVIVYEWHKYGGVVQYLRAHRKVDPYELSAQISNGVAYLHANNITHGCISGDHVLFSEDGVPRLHLSVWTCKTPMIAATQPSYIRWMAPELFKEGSQYTLASDIYALGMTILEAITLKVPFHYRSSALSLDLKEEIQAGALPLRETDVILENEAGNMIWDILCKCWSFQPADRPTAGEVSEAVGFKCLRCTKLCVGCHFICLAHDSLTGRGFVDGVTLKSLRLKVGKDTSIQDLVAHYKRRGLKDYTDILKLPQANFPVLPISDTQLANVYKFDLPENQCVACTQLTKAVAYLHKQNVVHGDIKGRNVLISDTDTVQVTDFGVSIAEHQEIEFSQTSIGRGSIRYQASMMQG</sequence>
<feature type="domain" description="Protein kinase" evidence="9">
    <location>
        <begin position="267"/>
        <end position="442"/>
    </location>
</feature>
<feature type="domain" description="Protein kinase" evidence="9">
    <location>
        <begin position="1"/>
        <end position="275"/>
    </location>
</feature>
<evidence type="ECO:0000313" key="11">
    <source>
        <dbReference type="Proteomes" id="UP000663861"/>
    </source>
</evidence>
<dbReference type="EMBL" id="CAJMWY010000317">
    <property type="protein sequence ID" value="CAE6427821.1"/>
    <property type="molecule type" value="Genomic_DNA"/>
</dbReference>
<evidence type="ECO:0000256" key="5">
    <source>
        <dbReference type="ARBA" id="ARBA00022777"/>
    </source>
</evidence>
<evidence type="ECO:0000259" key="9">
    <source>
        <dbReference type="PROSITE" id="PS50011"/>
    </source>
</evidence>
<dbReference type="Pfam" id="PF07714">
    <property type="entry name" value="PK_Tyr_Ser-Thr"/>
    <property type="match status" value="1"/>
</dbReference>
<evidence type="ECO:0000256" key="6">
    <source>
        <dbReference type="ARBA" id="ARBA00022840"/>
    </source>
</evidence>
<dbReference type="SMART" id="SM00220">
    <property type="entry name" value="S_TKc"/>
    <property type="match status" value="1"/>
</dbReference>
<evidence type="ECO:0000256" key="2">
    <source>
        <dbReference type="ARBA" id="ARBA00022527"/>
    </source>
</evidence>
<keyword evidence="2" id="KW-0723">Serine/threonine-protein kinase</keyword>
<dbReference type="SUPFAM" id="SSF56112">
    <property type="entry name" value="Protein kinase-like (PK-like)"/>
    <property type="match status" value="2"/>
</dbReference>
<dbReference type="InterPro" id="IPR053235">
    <property type="entry name" value="Ser_Thr_kinase"/>
</dbReference>
<accession>A0A8H2XMH3</accession>
<proteinExistence type="predicted"/>
<keyword evidence="3" id="KW-0808">Transferase</keyword>
<evidence type="ECO:0000256" key="7">
    <source>
        <dbReference type="ARBA" id="ARBA00047899"/>
    </source>
</evidence>
<comment type="catalytic activity">
    <reaction evidence="8">
        <text>L-seryl-[protein] + ATP = O-phospho-L-seryl-[protein] + ADP + H(+)</text>
        <dbReference type="Rhea" id="RHEA:17989"/>
        <dbReference type="Rhea" id="RHEA-COMP:9863"/>
        <dbReference type="Rhea" id="RHEA-COMP:11604"/>
        <dbReference type="ChEBI" id="CHEBI:15378"/>
        <dbReference type="ChEBI" id="CHEBI:29999"/>
        <dbReference type="ChEBI" id="CHEBI:30616"/>
        <dbReference type="ChEBI" id="CHEBI:83421"/>
        <dbReference type="ChEBI" id="CHEBI:456216"/>
        <dbReference type="EC" id="2.7.11.1"/>
    </reaction>
</comment>
<evidence type="ECO:0000313" key="10">
    <source>
        <dbReference type="EMBL" id="CAE6427821.1"/>
    </source>
</evidence>
<dbReference type="PANTHER" id="PTHR24361:SF433">
    <property type="entry name" value="PROTEIN KINASE DOMAIN-CONTAINING PROTEIN"/>
    <property type="match status" value="1"/>
</dbReference>
<comment type="catalytic activity">
    <reaction evidence="7">
        <text>L-threonyl-[protein] + ATP = O-phospho-L-threonyl-[protein] + ADP + H(+)</text>
        <dbReference type="Rhea" id="RHEA:46608"/>
        <dbReference type="Rhea" id="RHEA-COMP:11060"/>
        <dbReference type="Rhea" id="RHEA-COMP:11605"/>
        <dbReference type="ChEBI" id="CHEBI:15378"/>
        <dbReference type="ChEBI" id="CHEBI:30013"/>
        <dbReference type="ChEBI" id="CHEBI:30616"/>
        <dbReference type="ChEBI" id="CHEBI:61977"/>
        <dbReference type="ChEBI" id="CHEBI:456216"/>
        <dbReference type="EC" id="2.7.11.1"/>
    </reaction>
</comment>
<dbReference type="GO" id="GO:0005524">
    <property type="term" value="F:ATP binding"/>
    <property type="evidence" value="ECO:0007669"/>
    <property type="project" value="UniProtKB-KW"/>
</dbReference>
<dbReference type="InterPro" id="IPR011009">
    <property type="entry name" value="Kinase-like_dom_sf"/>
</dbReference>
<organism evidence="10 11">
    <name type="scientific">Rhizoctonia solani</name>
    <dbReference type="NCBI Taxonomy" id="456999"/>
    <lineage>
        <taxon>Eukaryota</taxon>
        <taxon>Fungi</taxon>
        <taxon>Dikarya</taxon>
        <taxon>Basidiomycota</taxon>
        <taxon>Agaricomycotina</taxon>
        <taxon>Agaricomycetes</taxon>
        <taxon>Cantharellales</taxon>
        <taxon>Ceratobasidiaceae</taxon>
        <taxon>Rhizoctonia</taxon>
    </lineage>
</organism>
<dbReference type="Proteomes" id="UP000663861">
    <property type="component" value="Unassembled WGS sequence"/>
</dbReference>
<protein>
    <recommendedName>
        <fullName evidence="1">non-specific serine/threonine protein kinase</fullName>
        <ecNumber evidence="1">2.7.11.1</ecNumber>
    </recommendedName>
</protein>
<evidence type="ECO:0000256" key="1">
    <source>
        <dbReference type="ARBA" id="ARBA00012513"/>
    </source>
</evidence>
<dbReference type="PANTHER" id="PTHR24361">
    <property type="entry name" value="MITOGEN-ACTIVATED KINASE KINASE KINASE"/>
    <property type="match status" value="1"/>
</dbReference>
<evidence type="ECO:0000256" key="3">
    <source>
        <dbReference type="ARBA" id="ARBA00022679"/>
    </source>
</evidence>